<dbReference type="AlphaFoldDB" id="A0AAN8MUU4"/>
<evidence type="ECO:0000313" key="3">
    <source>
        <dbReference type="Proteomes" id="UP001313282"/>
    </source>
</evidence>
<evidence type="ECO:0000313" key="2">
    <source>
        <dbReference type="EMBL" id="KAK6347507.1"/>
    </source>
</evidence>
<sequence>MGITRFFNFRRRKNTGSTVPPEVAAEHARDENKRNYYSNIEENMRFEALVLNMMKEKERAVGGYGGTSVWADERPETNSSGVGSYRHEEDGSSHRSYTGYSSGTVGLSSAIYQTISGSHVTR</sequence>
<proteinExistence type="predicted"/>
<name>A0AAN8MUU4_9PEZI</name>
<dbReference type="EMBL" id="JAVHNR010000003">
    <property type="protein sequence ID" value="KAK6347507.1"/>
    <property type="molecule type" value="Genomic_DNA"/>
</dbReference>
<gene>
    <name evidence="2" type="ORF">TWF718_005348</name>
</gene>
<evidence type="ECO:0000256" key="1">
    <source>
        <dbReference type="SAM" id="MobiDB-lite"/>
    </source>
</evidence>
<keyword evidence="3" id="KW-1185">Reference proteome</keyword>
<accession>A0AAN8MUU4</accession>
<reference evidence="2 3" key="1">
    <citation type="submission" date="2019-10" db="EMBL/GenBank/DDBJ databases">
        <authorList>
            <person name="Palmer J.M."/>
        </authorList>
    </citation>
    <scope>NUCLEOTIDE SEQUENCE [LARGE SCALE GENOMIC DNA]</scope>
    <source>
        <strain evidence="2 3">TWF718</strain>
    </source>
</reference>
<organism evidence="2 3">
    <name type="scientific">Orbilia javanica</name>
    <dbReference type="NCBI Taxonomy" id="47235"/>
    <lineage>
        <taxon>Eukaryota</taxon>
        <taxon>Fungi</taxon>
        <taxon>Dikarya</taxon>
        <taxon>Ascomycota</taxon>
        <taxon>Pezizomycotina</taxon>
        <taxon>Orbiliomycetes</taxon>
        <taxon>Orbiliales</taxon>
        <taxon>Orbiliaceae</taxon>
        <taxon>Orbilia</taxon>
    </lineage>
</organism>
<feature type="region of interest" description="Disordered" evidence="1">
    <location>
        <begin position="14"/>
        <end position="33"/>
    </location>
</feature>
<dbReference type="Proteomes" id="UP001313282">
    <property type="component" value="Unassembled WGS sequence"/>
</dbReference>
<feature type="region of interest" description="Disordered" evidence="1">
    <location>
        <begin position="64"/>
        <end position="100"/>
    </location>
</feature>
<comment type="caution">
    <text evidence="2">The sequence shown here is derived from an EMBL/GenBank/DDBJ whole genome shotgun (WGS) entry which is preliminary data.</text>
</comment>
<feature type="compositionally biased region" description="Basic and acidic residues" evidence="1">
    <location>
        <begin position="24"/>
        <end position="33"/>
    </location>
</feature>
<protein>
    <submittedName>
        <fullName evidence="2">Uncharacterized protein</fullName>
    </submittedName>
</protein>